<dbReference type="KEGG" id="dpp:DICPUDRAFT_14104"/>
<dbReference type="Proteomes" id="UP000001064">
    <property type="component" value="Unassembled WGS sequence"/>
</dbReference>
<accession>F1A2C7</accession>
<proteinExistence type="predicted"/>
<gene>
    <name evidence="1" type="ORF">DICPUDRAFT_14104</name>
</gene>
<evidence type="ECO:0000313" key="1">
    <source>
        <dbReference type="EMBL" id="EGC29652.1"/>
    </source>
</evidence>
<sequence>FEDSFKQMMNAYTQLDPRQRAEKVRRVFRNASTRDSETLSELLDLFITEGVG</sequence>
<dbReference type="GeneID" id="10505137"/>
<dbReference type="OrthoDB" id="19414at2759"/>
<dbReference type="InParanoid" id="F1A2C7"/>
<dbReference type="EMBL" id="GL871406">
    <property type="protein sequence ID" value="EGC29652.1"/>
    <property type="molecule type" value="Genomic_DNA"/>
</dbReference>
<feature type="non-terminal residue" evidence="1">
    <location>
        <position position="1"/>
    </location>
</feature>
<name>F1A2C7_DICPU</name>
<dbReference type="AlphaFoldDB" id="F1A2C7"/>
<protein>
    <submittedName>
        <fullName evidence="1">Uncharacterized protein</fullName>
    </submittedName>
</protein>
<dbReference type="VEuPathDB" id="AmoebaDB:DICPUDRAFT_14104"/>
<organism evidence="1 2">
    <name type="scientific">Dictyostelium purpureum</name>
    <name type="common">Slime mold</name>
    <dbReference type="NCBI Taxonomy" id="5786"/>
    <lineage>
        <taxon>Eukaryota</taxon>
        <taxon>Amoebozoa</taxon>
        <taxon>Evosea</taxon>
        <taxon>Eumycetozoa</taxon>
        <taxon>Dictyostelia</taxon>
        <taxon>Dictyosteliales</taxon>
        <taxon>Dictyosteliaceae</taxon>
        <taxon>Dictyostelium</taxon>
    </lineage>
</organism>
<dbReference type="RefSeq" id="XP_003293821.1">
    <property type="nucleotide sequence ID" value="XM_003293773.1"/>
</dbReference>
<feature type="non-terminal residue" evidence="1">
    <location>
        <position position="52"/>
    </location>
</feature>
<evidence type="ECO:0000313" key="2">
    <source>
        <dbReference type="Proteomes" id="UP000001064"/>
    </source>
</evidence>
<keyword evidence="2" id="KW-1185">Reference proteome</keyword>
<reference evidence="2" key="1">
    <citation type="journal article" date="2011" name="Genome Biol.">
        <title>Comparative genomics of the social amoebae Dictyostelium discoideum and Dictyostelium purpureum.</title>
        <authorList>
            <consortium name="US DOE Joint Genome Institute (JGI-PGF)"/>
            <person name="Sucgang R."/>
            <person name="Kuo A."/>
            <person name="Tian X."/>
            <person name="Salerno W."/>
            <person name="Parikh A."/>
            <person name="Feasley C.L."/>
            <person name="Dalin E."/>
            <person name="Tu H."/>
            <person name="Huang E."/>
            <person name="Barry K."/>
            <person name="Lindquist E."/>
            <person name="Shapiro H."/>
            <person name="Bruce D."/>
            <person name="Schmutz J."/>
            <person name="Salamov A."/>
            <person name="Fey P."/>
            <person name="Gaudet P."/>
            <person name="Anjard C."/>
            <person name="Babu M.M."/>
            <person name="Basu S."/>
            <person name="Bushmanova Y."/>
            <person name="van der Wel H."/>
            <person name="Katoh-Kurasawa M."/>
            <person name="Dinh C."/>
            <person name="Coutinho P.M."/>
            <person name="Saito T."/>
            <person name="Elias M."/>
            <person name="Schaap P."/>
            <person name="Kay R.R."/>
            <person name="Henrissat B."/>
            <person name="Eichinger L."/>
            <person name="Rivero F."/>
            <person name="Putnam N.H."/>
            <person name="West C.M."/>
            <person name="Loomis W.F."/>
            <person name="Chisholm R.L."/>
            <person name="Shaulsky G."/>
            <person name="Strassmann J.E."/>
            <person name="Queller D.C."/>
            <person name="Kuspa A."/>
            <person name="Grigoriev I.V."/>
        </authorList>
    </citation>
    <scope>NUCLEOTIDE SEQUENCE [LARGE SCALE GENOMIC DNA]</scope>
    <source>
        <strain evidence="2">QSDP1</strain>
    </source>
</reference>